<dbReference type="EMBL" id="KN847542">
    <property type="protein sequence ID" value="KIW03896.1"/>
    <property type="molecule type" value="Genomic_DNA"/>
</dbReference>
<evidence type="ECO:0000256" key="1">
    <source>
        <dbReference type="SAM" id="MobiDB-lite"/>
    </source>
</evidence>
<feature type="region of interest" description="Disordered" evidence="1">
    <location>
        <begin position="625"/>
        <end position="674"/>
    </location>
</feature>
<feature type="compositionally biased region" description="Basic and acidic residues" evidence="1">
    <location>
        <begin position="167"/>
        <end position="176"/>
    </location>
</feature>
<dbReference type="VEuPathDB" id="FungiDB:PV09_04739"/>
<feature type="region of interest" description="Disordered" evidence="1">
    <location>
        <begin position="1"/>
        <end position="61"/>
    </location>
</feature>
<feature type="compositionally biased region" description="Basic and acidic residues" evidence="1">
    <location>
        <begin position="625"/>
        <end position="637"/>
    </location>
</feature>
<feature type="region of interest" description="Disordered" evidence="1">
    <location>
        <begin position="516"/>
        <end position="542"/>
    </location>
</feature>
<dbReference type="GeneID" id="27312712"/>
<sequence length="1189" mass="132968">MSGLSPDTPDELAASLGVRYPSPARARTNVALRRRDLVPTPLAPRSPNLSPRKQENLNLDVTSSLLRRTSPSKSMFFDPDPEQDVAESPWRIKVTVQAEPRHGSSVSKSPAPRIRTVRVPLKDADVSPAGQKSAVGRKRKSEANSAVKNRKGTPMKRRSTRLSNGLKQDDSIHEEDTPIELSKALKRRRGRPRKDMPPKELNIAQGQQHELPSEVDTEPMQRSSPDLIRDRVIKMSQDQKKVRQGNQQEHEDAIHVDNFEDDAHANGQLLLVNIDLKNNGEQKEMQAKEARIRKTTPVTEQNLNQKSFDFTSLTPLHLKHPLPPTQKEQTSVRQHISGKNAHNGASNDPLDRWKHRFTPLPQRDSPGKSLLPQSNPSSTPTSESDASMWRSMISGQHRKSPHRVISSTNQIATAFEQPEFGGDYEEEMPENNTQIMGDTTMMQSEDFSMVSLSSLPSAKDIHSSIFEQSERATTGKTSSAEQSRLAKVIAFSPPLSQVIQSQTTHQMAEGAVEFIGADSKNPQATKDASPESDLRPETQHKSSLSYHFNPIIDGSRLTHASDNPSLRQDLRTTGSGKPPQQRPDNGDNRFPTPSSGEKLSPTPEYPGMNAWSDVIYPELVNSEHHGKIQDTPTKSEADMSTPPATPQTDKSPNASGQREMRPSSSSSRRSLISGLKSSRIISLERKWQEERDNVKRTLASAKGDVVHVESDAESTAGDGAYTPAINELSPSVLSIQNETADIWQDISASYEEPPNIVSKRKYRSAESRLAILERPSKAARTAQRQNASSLKSVEDGEALFTPKKSFNTEEGISSVHRRAKTKSDISAIFDRLGNRNQSDERVKQSVQAPTVEASRMSQSYDVSRVDTTDISALSDVRQLHNEAMQARRQPPFPLMQRGTTTTVPTKLKSVDDTWTTKADEDLLKTTELDASGRVIEEQQSVTSFTGLRRPARSLFRHSSDRRGADSSANSSDVLLQQSNQASAASSSISVRGIFSFIWNAVTFSQPYTPPPRPDHPILSGRSAAFPQLPRIQPWSLAHWQTLDNLYQYYKRKPHHFSPSRSAHPDNRNVITPTWKKFVGVIFDHWGYRVKLEDSHIVLAILFMQLLVLPSEKEYISMYGKTLEVTCDCAYRCGRITEWDVLVKLFAVVAGELIREDENEGRRVRRDLTQFRYRLAGQHWKDMTDTIPEL</sequence>
<accession>A0A0D1XMU0</accession>
<protein>
    <submittedName>
        <fullName evidence="2">Uncharacterized protein</fullName>
    </submittedName>
</protein>
<evidence type="ECO:0000313" key="2">
    <source>
        <dbReference type="EMBL" id="KIW03896.1"/>
    </source>
</evidence>
<feature type="compositionally biased region" description="Polar residues" evidence="1">
    <location>
        <begin position="646"/>
        <end position="656"/>
    </location>
</feature>
<keyword evidence="3" id="KW-1185">Reference proteome</keyword>
<feature type="compositionally biased region" description="Basic residues" evidence="1">
    <location>
        <begin position="148"/>
        <end position="160"/>
    </location>
</feature>
<feature type="region of interest" description="Disordered" evidence="1">
    <location>
        <begin position="318"/>
        <end position="387"/>
    </location>
</feature>
<dbReference type="STRING" id="253628.A0A0D1XMU0"/>
<feature type="compositionally biased region" description="Low complexity" evidence="1">
    <location>
        <begin position="663"/>
        <end position="674"/>
    </location>
</feature>
<organism evidence="2 3">
    <name type="scientific">Verruconis gallopava</name>
    <dbReference type="NCBI Taxonomy" id="253628"/>
    <lineage>
        <taxon>Eukaryota</taxon>
        <taxon>Fungi</taxon>
        <taxon>Dikarya</taxon>
        <taxon>Ascomycota</taxon>
        <taxon>Pezizomycotina</taxon>
        <taxon>Dothideomycetes</taxon>
        <taxon>Pleosporomycetidae</taxon>
        <taxon>Venturiales</taxon>
        <taxon>Sympoventuriaceae</taxon>
        <taxon>Verruconis</taxon>
    </lineage>
</organism>
<dbReference type="HOGENOM" id="CLU_272043_0_0_1"/>
<feature type="region of interest" description="Disordered" evidence="1">
    <location>
        <begin position="952"/>
        <end position="971"/>
    </location>
</feature>
<dbReference type="OrthoDB" id="3946221at2759"/>
<reference evidence="2 3" key="1">
    <citation type="submission" date="2015-01" db="EMBL/GenBank/DDBJ databases">
        <title>The Genome Sequence of Ochroconis gallopava CBS43764.</title>
        <authorList>
            <consortium name="The Broad Institute Genomics Platform"/>
            <person name="Cuomo C."/>
            <person name="de Hoog S."/>
            <person name="Gorbushina A."/>
            <person name="Stielow B."/>
            <person name="Teixiera M."/>
            <person name="Abouelleil A."/>
            <person name="Chapman S.B."/>
            <person name="Priest M."/>
            <person name="Young S.K."/>
            <person name="Wortman J."/>
            <person name="Nusbaum C."/>
            <person name="Birren B."/>
        </authorList>
    </citation>
    <scope>NUCLEOTIDE SEQUENCE [LARGE SCALE GENOMIC DNA]</scope>
    <source>
        <strain evidence="2 3">CBS 43764</strain>
    </source>
</reference>
<dbReference type="RefSeq" id="XP_016213765.1">
    <property type="nucleotide sequence ID" value="XM_016358147.1"/>
</dbReference>
<dbReference type="InParanoid" id="A0A0D1XMU0"/>
<feature type="compositionally biased region" description="Polar residues" evidence="1">
    <location>
        <begin position="558"/>
        <end position="575"/>
    </location>
</feature>
<name>A0A0D1XMU0_9PEZI</name>
<gene>
    <name evidence="2" type="ORF">PV09_04739</name>
</gene>
<feature type="region of interest" description="Disordered" evidence="1">
    <location>
        <begin position="97"/>
        <end position="225"/>
    </location>
</feature>
<feature type="compositionally biased region" description="Basic and acidic residues" evidence="1">
    <location>
        <begin position="528"/>
        <end position="540"/>
    </location>
</feature>
<dbReference type="AlphaFoldDB" id="A0A0D1XMU0"/>
<dbReference type="Proteomes" id="UP000053259">
    <property type="component" value="Unassembled WGS sequence"/>
</dbReference>
<feature type="region of interest" description="Disordered" evidence="1">
    <location>
        <begin position="836"/>
        <end position="860"/>
    </location>
</feature>
<proteinExistence type="predicted"/>
<feature type="region of interest" description="Disordered" evidence="1">
    <location>
        <begin position="554"/>
        <end position="610"/>
    </location>
</feature>
<feature type="compositionally biased region" description="Polar residues" evidence="1">
    <location>
        <begin position="47"/>
        <end position="61"/>
    </location>
</feature>
<evidence type="ECO:0000313" key="3">
    <source>
        <dbReference type="Proteomes" id="UP000053259"/>
    </source>
</evidence>
<feature type="compositionally biased region" description="Polar residues" evidence="1">
    <location>
        <begin position="371"/>
        <end position="385"/>
    </location>
</feature>